<dbReference type="Gene3D" id="3.40.50.150">
    <property type="entry name" value="Vaccinia Virus protein VP39"/>
    <property type="match status" value="1"/>
</dbReference>
<evidence type="ECO:0000259" key="1">
    <source>
        <dbReference type="Pfam" id="PF08241"/>
    </source>
</evidence>
<evidence type="ECO:0000313" key="3">
    <source>
        <dbReference type="Proteomes" id="UP000253862"/>
    </source>
</evidence>
<dbReference type="AlphaFoldDB" id="A0A345JQN6"/>
<dbReference type="EMBL" id="CP022375">
    <property type="protein sequence ID" value="AXH29632.1"/>
    <property type="molecule type" value="Genomic_DNA"/>
</dbReference>
<dbReference type="OrthoDB" id="9760689at2"/>
<keyword evidence="3" id="KW-1185">Reference proteome</keyword>
<dbReference type="InterPro" id="IPR013216">
    <property type="entry name" value="Methyltransf_11"/>
</dbReference>
<dbReference type="GO" id="GO:0008757">
    <property type="term" value="F:S-adenosylmethionine-dependent methyltransferase activity"/>
    <property type="evidence" value="ECO:0007669"/>
    <property type="project" value="InterPro"/>
</dbReference>
<keyword evidence="2" id="KW-0808">Transferase</keyword>
<proteinExistence type="predicted"/>
<accession>A0A345JQN6</accession>
<sequence>MQYKVNLKDMFLFEFKSFLGRKFMNNSPRLNDGINYLNLGAGENYIDGYINADFFYGFKFWKKNSLKREWKLDLRYPLKCSDNTFDGVFTEHTIEHLYPDDAKRLLKEIYRILKPSSIIRITVPDLEKYVDFYNKEYNDIDVREFQKRYKTGCCGIRNMTQNYFHFSVWDFEEIKKYLEDVGFRDIKKMKYGTTQDEKLNLDLKDRAWETLYVEARK</sequence>
<name>A0A345JQN6_9GAMM</name>
<reference evidence="2 3" key="1">
    <citation type="submission" date="2017-07" db="EMBL/GenBank/DDBJ databases">
        <title>Complete genome sequences and comparative analysis of the novel pathogen Francisella opportunistica.</title>
        <authorList>
            <person name="Dietrich E.A."/>
            <person name="Kingry L.C."/>
            <person name="Petersen J.M."/>
        </authorList>
    </citation>
    <scope>NUCLEOTIDE SEQUENCE [LARGE SCALE GENOMIC DNA]</scope>
    <source>
        <strain evidence="2 3">14-2155</strain>
    </source>
</reference>
<protein>
    <submittedName>
        <fullName evidence="2">Methyltransferase domain-containing protein</fullName>
    </submittedName>
</protein>
<feature type="domain" description="Methyltransferase type 11" evidence="1">
    <location>
        <begin position="78"/>
        <end position="119"/>
    </location>
</feature>
<evidence type="ECO:0000313" key="2">
    <source>
        <dbReference type="EMBL" id="AXH29632.1"/>
    </source>
</evidence>
<dbReference type="SUPFAM" id="SSF53335">
    <property type="entry name" value="S-adenosyl-L-methionine-dependent methyltransferases"/>
    <property type="match status" value="1"/>
</dbReference>
<dbReference type="KEGG" id="foo:CGC45_03065"/>
<organism evidence="2 3">
    <name type="scientific">Francisella opportunistica</name>
    <dbReference type="NCBI Taxonomy" id="2016517"/>
    <lineage>
        <taxon>Bacteria</taxon>
        <taxon>Pseudomonadati</taxon>
        <taxon>Pseudomonadota</taxon>
        <taxon>Gammaproteobacteria</taxon>
        <taxon>Thiotrichales</taxon>
        <taxon>Francisellaceae</taxon>
        <taxon>Francisella</taxon>
    </lineage>
</organism>
<gene>
    <name evidence="2" type="ORF">CGC43_03070</name>
</gene>
<dbReference type="GO" id="GO:0032259">
    <property type="term" value="P:methylation"/>
    <property type="evidence" value="ECO:0007669"/>
    <property type="project" value="UniProtKB-KW"/>
</dbReference>
<keyword evidence="2" id="KW-0489">Methyltransferase</keyword>
<dbReference type="Proteomes" id="UP000253862">
    <property type="component" value="Chromosome"/>
</dbReference>
<dbReference type="Pfam" id="PF08241">
    <property type="entry name" value="Methyltransf_11"/>
    <property type="match status" value="1"/>
</dbReference>
<dbReference type="InterPro" id="IPR029063">
    <property type="entry name" value="SAM-dependent_MTases_sf"/>
</dbReference>
<dbReference type="CDD" id="cd02440">
    <property type="entry name" value="AdoMet_MTases"/>
    <property type="match status" value="1"/>
</dbReference>